<proteinExistence type="predicted"/>
<evidence type="ECO:0000313" key="2">
    <source>
        <dbReference type="Proteomes" id="UP001589887"/>
    </source>
</evidence>
<reference evidence="1 2" key="1">
    <citation type="submission" date="2024-09" db="EMBL/GenBank/DDBJ databases">
        <authorList>
            <person name="Sun Q."/>
            <person name="Mori K."/>
        </authorList>
    </citation>
    <scope>NUCLEOTIDE SEQUENCE [LARGE SCALE GENOMIC DNA]</scope>
    <source>
        <strain evidence="1 2">JCM 4557</strain>
    </source>
</reference>
<keyword evidence="2" id="KW-1185">Reference proteome</keyword>
<dbReference type="Proteomes" id="UP001589887">
    <property type="component" value="Unassembled WGS sequence"/>
</dbReference>
<accession>A0ABV6TPS3</accession>
<comment type="caution">
    <text evidence="1">The sequence shown here is derived from an EMBL/GenBank/DDBJ whole genome shotgun (WGS) entry which is preliminary data.</text>
</comment>
<gene>
    <name evidence="1" type="ORF">ACFH04_22610</name>
</gene>
<dbReference type="EMBL" id="JBHMQV010000009">
    <property type="protein sequence ID" value="MFC0846485.1"/>
    <property type="molecule type" value="Genomic_DNA"/>
</dbReference>
<name>A0ABV6TPS3_9ACTN</name>
<organism evidence="1 2">
    <name type="scientific">Streptomyces noboritoensis</name>
    <dbReference type="NCBI Taxonomy" id="67337"/>
    <lineage>
        <taxon>Bacteria</taxon>
        <taxon>Bacillati</taxon>
        <taxon>Actinomycetota</taxon>
        <taxon>Actinomycetes</taxon>
        <taxon>Kitasatosporales</taxon>
        <taxon>Streptomycetaceae</taxon>
        <taxon>Streptomyces</taxon>
    </lineage>
</organism>
<evidence type="ECO:0000313" key="1">
    <source>
        <dbReference type="EMBL" id="MFC0846485.1"/>
    </source>
</evidence>
<protein>
    <recommendedName>
        <fullName evidence="3">ParB/Sulfiredoxin domain-containing protein</fullName>
    </recommendedName>
</protein>
<dbReference type="RefSeq" id="WP_394321618.1">
    <property type="nucleotide sequence ID" value="NZ_JBHMQV010000009.1"/>
</dbReference>
<evidence type="ECO:0008006" key="3">
    <source>
        <dbReference type="Google" id="ProtNLM"/>
    </source>
</evidence>
<sequence>MADTQQAALLRELTFPSHVMDISPTIAAEMLTRNDDNRPLDKGRVAYLREAIQRGEWLVSHQGIAFAGSWTNSRLLDGQHRLAAIRQSGQTVPVLVFENVPPETFCVMDTGRSRTASTILAMQGEHDSSLLAAAIRHIHLFKAMPDTEWKGHSSRLTNAQVLTFLKANRERVTEACGIARLMSKERLIIPTAAAVGYYTTREASPGVDQESWVQGVTTGADLSPGDPRLALRNALISLGTGTSGRRRSDSRGQLGLYLKAWNAWVLQKPVRQLRFQRGEKMPKPVHVLPGGLTDTPGR</sequence>